<name>A0ACB0J918_TRIPR</name>
<protein>
    <submittedName>
        <fullName evidence="1">Uncharacterized protein</fullName>
    </submittedName>
</protein>
<evidence type="ECO:0000313" key="2">
    <source>
        <dbReference type="Proteomes" id="UP001177021"/>
    </source>
</evidence>
<reference evidence="1" key="1">
    <citation type="submission" date="2023-10" db="EMBL/GenBank/DDBJ databases">
        <authorList>
            <person name="Rodriguez Cubillos JULIANA M."/>
            <person name="De Vega J."/>
        </authorList>
    </citation>
    <scope>NUCLEOTIDE SEQUENCE</scope>
</reference>
<proteinExistence type="predicted"/>
<accession>A0ACB0J918</accession>
<keyword evidence="2" id="KW-1185">Reference proteome</keyword>
<dbReference type="Proteomes" id="UP001177021">
    <property type="component" value="Unassembled WGS sequence"/>
</dbReference>
<dbReference type="EMBL" id="CASHSV030000024">
    <property type="protein sequence ID" value="CAJ2641496.1"/>
    <property type="molecule type" value="Genomic_DNA"/>
</dbReference>
<evidence type="ECO:0000313" key="1">
    <source>
        <dbReference type="EMBL" id="CAJ2641496.1"/>
    </source>
</evidence>
<organism evidence="1 2">
    <name type="scientific">Trifolium pratense</name>
    <name type="common">Red clover</name>
    <dbReference type="NCBI Taxonomy" id="57577"/>
    <lineage>
        <taxon>Eukaryota</taxon>
        <taxon>Viridiplantae</taxon>
        <taxon>Streptophyta</taxon>
        <taxon>Embryophyta</taxon>
        <taxon>Tracheophyta</taxon>
        <taxon>Spermatophyta</taxon>
        <taxon>Magnoliopsida</taxon>
        <taxon>eudicotyledons</taxon>
        <taxon>Gunneridae</taxon>
        <taxon>Pentapetalae</taxon>
        <taxon>rosids</taxon>
        <taxon>fabids</taxon>
        <taxon>Fabales</taxon>
        <taxon>Fabaceae</taxon>
        <taxon>Papilionoideae</taxon>
        <taxon>50 kb inversion clade</taxon>
        <taxon>NPAAA clade</taxon>
        <taxon>Hologalegina</taxon>
        <taxon>IRL clade</taxon>
        <taxon>Trifolieae</taxon>
        <taxon>Trifolium</taxon>
    </lineage>
</organism>
<comment type="caution">
    <text evidence="1">The sequence shown here is derived from an EMBL/GenBank/DDBJ whole genome shotgun (WGS) entry which is preliminary data.</text>
</comment>
<sequence length="1739" mass="196011">MADNRTLRQLAAPDVNYNGLCIEYDAAAVPFELKSGLIHLLPKFSGLAGEDPHKHLKEFQVVCSTPLKPEGITEDHIKLRAFPFSLQGAAKDWIYYLEPNSIASWTALKKVFLERYFPASRAASIRKEICGVRQGNESLTEYWERFKHLVSSCPQHQITEQLLIQYFYEGLLPMDRNILDAASGGALVDKTPAAAKALIENMSLNSQQFTTRDNSVQSVNQMQVSSNKALETRLDDLTTLVKQLALVKPQTTTLCGICTSPEHPTDTCPILRDESITELPQAYAANLYNQNRYNNTPDLSTNKYHPSWRNHPNLRYGNPQTSQQQNPPQAVASTPSGPSLEDLVKQMSVNNLQFQQRTDASIQTLTTQMGQMANAIGQLQAQGSGNLPAQSVPNPNGNVSAITLRSGRVTEPAPAPEKRKKTSAPSSVPEPSATAETAETEKAYVPPIPFPQRVQKNKKNKAEEDKEILDVFSKVAVNIPLLDVIKQIPKYAKFLKDLCTNKRKVKGNERVNLGRNVSALIESNAALEPEPEKANVSALNQAMPQKCKDPGTFSIPCTIGDRKFENCMLDLGASINVMPTSIFNNLDLGPLQHTGLTIQLANRSNARPVGVVEDVLVQVNDLIFPADFYILDMAGETESSRSPIILGRPFMKTAKTKIDVDDGTMSMEFGDIVAKFNIFDAMKYPLEEHSVFQLELLSEIVDEFHSDLCSADDYSCDVCTDTDLCVACAEFNLQGEGEVVNEVVYAVETLDIPAVPTKPSIEQPPSLELKPLPKNLKYAYLEENEKLPVIISSNLDCEQEEKLLEVLRQHKKAIGWTLADIPGISPTMCMHRIHLEEGAKVVRQPQRRLNPLILDVVKKEVTKLLQAGIIYPISDSNWVSPVQVVPKKSGLTVVKNEKNELVPTRVQNSWRVCIDYRRLNQATRKDHFPLPFIDQMLERLAGKSHYCFLDGFSGYFQIHIAPEDQEKTTFTCPFGTFAYRRMPFGLCNAPGTFQRCMISIFSDFIENCMEVFMDDFTVYGASFDACLTSLNLVLSRCIETNLVLNFEKCHFMVQQGIVLGHIISEKGISVDPAKIDVISTLPYPSCVREIRSFLGHAGFYRRFIKDFSKIALPLSNLLKNDVTFEFNDACKKAFDFLKRALTSAPIIQPPDWNIPFEIMCDASNYAVGAVLAQRVEKAAHVIYYASRTLDSAQANYTTTEKELLAIVFALDKFRSYLLGSKVIVFTDHAALKYLLKKPEAKPRLIRWMLLLQEFNVEIKDKSGAENLVADHLSRIERDGDIFPIQDEFPDEQLLLLHGVTPWFADIVNYLVAGVFPAGASRTQIHKLKSDAKYYVWDDPYLWKFGSDQVIRRCVPDCEIESILHLSHASPVGGHFGPQRTARKVLDAGFYWPTIFKDAYETYRTCKECQIAGTAITRKSEMPQQPMLFCEVFDVWGIDFMGPFPVSFGFLYILLAVDYVSKWVEAIPTRTNDSRVVADFVRSNIFCRFGIPRAIISDQGTHFCNRTMEALLRKYGVVHRVSTAYHPQTNGQAEISNREIKQILEKMVQPNRKDWSRRLEDALWAQRTAFKTPIGMSPYRLVFGKACHLPVEIEHRAYWAVKSCNMEMQKAGMERKLQLQQLEELRLEAYESSKIYKEKTKYFHDKMISRKEFSVGQRVLLFNSRLKVMAGKLRSRWIGPFVVTNVFPHGAVEIKSAGTNKVFKVNGQRLKLFHESSVPEEEGHVEELSLEKPFYPAATP</sequence>
<gene>
    <name evidence="1" type="ORF">MILVUS5_LOCUS11139</name>
</gene>